<dbReference type="AlphaFoldDB" id="A0A4Y7U1X5"/>
<dbReference type="RefSeq" id="WP_134092665.1">
    <property type="nucleotide sequence ID" value="NZ_QWDN01001493.1"/>
</dbReference>
<evidence type="ECO:0000313" key="3">
    <source>
        <dbReference type="Proteomes" id="UP000298340"/>
    </source>
</evidence>
<dbReference type="InterPro" id="IPR008979">
    <property type="entry name" value="Galactose-bd-like_sf"/>
</dbReference>
<feature type="domain" description="CBM6" evidence="1">
    <location>
        <begin position="1"/>
        <end position="78"/>
    </location>
</feature>
<evidence type="ECO:0000313" key="2">
    <source>
        <dbReference type="EMBL" id="TEB40284.1"/>
    </source>
</evidence>
<dbReference type="InterPro" id="IPR005084">
    <property type="entry name" value="CBM6"/>
</dbReference>
<name>A0A4Y7U1X5_9FLAO</name>
<dbReference type="Proteomes" id="UP000298340">
    <property type="component" value="Unassembled WGS sequence"/>
</dbReference>
<dbReference type="SUPFAM" id="SSF49785">
    <property type="entry name" value="Galactose-binding domain-like"/>
    <property type="match status" value="1"/>
</dbReference>
<dbReference type="EMBL" id="QWDN01001493">
    <property type="protein sequence ID" value="TEB40284.1"/>
    <property type="molecule type" value="Genomic_DNA"/>
</dbReference>
<sequence>KQDRYDLAIRYSAEKTEGKLHLEIANGNKSNAILFPSTGGKDNWKTIVLSGVELKAGTQKIKVVFDKGGFNLNYLDFSKRKK</sequence>
<dbReference type="GO" id="GO:0016787">
    <property type="term" value="F:hydrolase activity"/>
    <property type="evidence" value="ECO:0007669"/>
    <property type="project" value="UniProtKB-KW"/>
</dbReference>
<evidence type="ECO:0000259" key="1">
    <source>
        <dbReference type="PROSITE" id="PS51175"/>
    </source>
</evidence>
<dbReference type="CDD" id="cd04080">
    <property type="entry name" value="CBM6_cellulase-like"/>
    <property type="match status" value="1"/>
</dbReference>
<proteinExistence type="predicted"/>
<accession>A0A4Y7U1X5</accession>
<dbReference type="GO" id="GO:0030246">
    <property type="term" value="F:carbohydrate binding"/>
    <property type="evidence" value="ECO:0007669"/>
    <property type="project" value="InterPro"/>
</dbReference>
<protein>
    <submittedName>
        <fullName evidence="2">Glycosyl hydrolase family 5</fullName>
    </submittedName>
</protein>
<reference evidence="2 3" key="1">
    <citation type="journal article" date="2018" name="Syst. Appl. Microbiol.">
        <title>Flavobacterium circumlabens sp. nov. and Flavobacterium cupreum sp. nov., two psychrotrophic species isolated from Antarctic environmental samples.</title>
        <authorList>
            <person name="Kralova S."/>
            <person name="Busse H.J."/>
            <person name="Svec P."/>
            <person name="Maslanova I."/>
            <person name="Stankova E."/>
            <person name="Bartak M."/>
            <person name="Sedlacek I."/>
        </authorList>
    </citation>
    <scope>NUCLEOTIDE SEQUENCE [LARGE SCALE GENOMIC DNA]</scope>
    <source>
        <strain evidence="2 3">CCM 8828</strain>
    </source>
</reference>
<dbReference type="Gene3D" id="2.60.120.260">
    <property type="entry name" value="Galactose-binding domain-like"/>
    <property type="match status" value="1"/>
</dbReference>
<dbReference type="Pfam" id="PF18099">
    <property type="entry name" value="CBM_35_2"/>
    <property type="match status" value="1"/>
</dbReference>
<feature type="non-terminal residue" evidence="2">
    <location>
        <position position="1"/>
    </location>
</feature>
<organism evidence="2 3">
    <name type="scientific">Flavobacterium circumlabens</name>
    <dbReference type="NCBI Taxonomy" id="2133765"/>
    <lineage>
        <taxon>Bacteria</taxon>
        <taxon>Pseudomonadati</taxon>
        <taxon>Bacteroidota</taxon>
        <taxon>Flavobacteriia</taxon>
        <taxon>Flavobacteriales</taxon>
        <taxon>Flavobacteriaceae</taxon>
        <taxon>Flavobacterium</taxon>
    </lineage>
</organism>
<dbReference type="InterPro" id="IPR041342">
    <property type="entry name" value="CBM35"/>
</dbReference>
<comment type="caution">
    <text evidence="2">The sequence shown here is derived from an EMBL/GenBank/DDBJ whole genome shotgun (WGS) entry which is preliminary data.</text>
</comment>
<dbReference type="PROSITE" id="PS51175">
    <property type="entry name" value="CBM6"/>
    <property type="match status" value="1"/>
</dbReference>
<gene>
    <name evidence="2" type="ORF">D0809_31395</name>
</gene>
<keyword evidence="2" id="KW-0378">Hydrolase</keyword>